<proteinExistence type="inferred from homology"/>
<evidence type="ECO:0000259" key="17">
    <source>
        <dbReference type="Pfam" id="PF10629"/>
    </source>
</evidence>
<dbReference type="SUPFAM" id="SSF52374">
    <property type="entry name" value="Nucleotidylyl transferase"/>
    <property type="match status" value="2"/>
</dbReference>
<comment type="caution">
    <text evidence="18">The sequence shown here is derived from an EMBL/GenBank/DDBJ whole genome shotgun (WGS) entry which is preliminary data.</text>
</comment>
<dbReference type="GO" id="GO:0015630">
    <property type="term" value="C:microtubule cytoskeleton"/>
    <property type="evidence" value="ECO:0007669"/>
    <property type="project" value="UniProtKB-ARBA"/>
</dbReference>
<dbReference type="InterPro" id="IPR014729">
    <property type="entry name" value="Rossmann-like_a/b/a_fold"/>
</dbReference>
<evidence type="ECO:0000256" key="6">
    <source>
        <dbReference type="ARBA" id="ARBA00022741"/>
    </source>
</evidence>
<dbReference type="PRINTS" id="PR00986">
    <property type="entry name" value="TRNASYNTHVAL"/>
</dbReference>
<evidence type="ECO:0000256" key="10">
    <source>
        <dbReference type="ARBA" id="ARBA00023212"/>
    </source>
</evidence>
<keyword evidence="8" id="KW-0648">Protein biosynthesis</keyword>
<comment type="similarity">
    <text evidence="2">Belongs to the class-I aminoacyl-tRNA synthetase family.</text>
</comment>
<evidence type="ECO:0000256" key="7">
    <source>
        <dbReference type="ARBA" id="ARBA00022840"/>
    </source>
</evidence>
<dbReference type="GO" id="GO:0005930">
    <property type="term" value="C:axoneme"/>
    <property type="evidence" value="ECO:0007669"/>
    <property type="project" value="UniProtKB-SubCell"/>
</dbReference>
<protein>
    <recommendedName>
        <fullName evidence="3">valine--tRNA ligase</fullName>
        <ecNumber evidence="3">6.1.1.9</ecNumber>
    </recommendedName>
    <alternativeName>
        <fullName evidence="12">Valyl-tRNA synthetase</fullName>
    </alternativeName>
</protein>
<dbReference type="InterPro" id="IPR001412">
    <property type="entry name" value="aa-tRNA-synth_I_CS"/>
</dbReference>
<sequence>MLSIFHRRTWVCAGGLPSPFRVAQSLAEFGTSTPCPNSADLDGLAKAYEPAAVEKKWSDRWKDDVTGAGPDDVAGSRFSLVLPPPNVTGRLHLGHALTISIQDALCRCGATLMHDFIITDVQRGVVGADLLQKFGASIDFDRGAVLVVSSSPFDQQLTIAAMFRAFEGSQHARLYVQFRPEPPAALIDRVLQFVRHSSPLYRAVDVGCGNGQNTRVLAPHFESVLGTDISPAQVAEATRNDTSGGVVTYQASPAEEIPAPDGSVNLVTASMCFHWFDQQRFFAEVDRVLAPGGVVAIYGYKEPSIRLADGTVWTEFDDIVREVSHVQLAKYWRIPGLMEDLTPVTREAAALISYPEIEWDEQSYFIERPFSVELALGEIATWSCFQDMVAACGAADGDSLLRRTREKMCALVNDAKSRGIDVASATERRQSFLLMARKPAAKRRMRGDAVIWVPGTDHAGIATQVIVEKSMWAEQRTTRHQLGREEFLKRVWKWKSDRSEQIHHQMKALGVTLDWDRAVFTMDPTMSAAVTAAFVRLYDAGLVYRSEALVNWCCHLQSAVSDIEVEHKTVDGAMVDFAYRWEQDPSEEIVVSTTRPETMLGDTAVAVHPGDQRWASWVGRRLTHPLRPGEPTIPVLADESVRPDFGTGAVKITPAHDPNDFEVGKRHQLESLTILSEDGRINENGGEFQGLTRSEARPAVLDALGQRGLLRDQRPHQLSVPVCSRTGDVIEPMVKHQWFVRCEEMAAAALAAVESGDLVLEPPSLRHVWKQWLQESRDWCVSRQLWWGHRIPAFCVTDRDGAERWTVAGSQQEAIAKLGMYRRRGLETGVWEGLQADDVVSVRQDDDVMDTWFSSALFPFAVFGWPEQTADLSRWYPLSLMETGHDILFFWVARMVMLGQTLTGQLPFKKVLLHGLICDAHGRKMSKSLGNVIDPDHIIEGATLDRLHQQVDDSAAHGYISAEEAVKAKEGQRSLYPEGIPTCGADALRLSLCSTDLRNTVLNLDVREARQARLFGNKLWQACRFALGHLAASGYKCDEETRLSRLESAVGADRWMLSCLSDCVRTCSTAMDDHRLHTATAAVQQLLYRQFCDVYLEAVKPVLNSNDVAARQRCCDVMVCVLDAGLRLLHPFMPHLTEELGERLTEHSQESGLLLRRPYPRPEQYDHWRDEALESSFTTCLDAVRELRAMKTKYRIGKTTPEVFLTTEPALCDHLAAVVSTLARCRVHAAQPREEADRRLLPLQGHQWRALVDLQDHVNIPAELELLRTKMEKVRAKMATSDALMQTNKFRRRPVRMQQQERERPEIGPLVRSSGCNYPRLTTNMVPGYSGRIPAYDNVFGLSYARGTEQAVRDFETNQSQARQQRQLTNSLAAMNTCNGGRSGFNANCPVPLWSRNNQGFRSAGGGSYSGPYDRQAPFQFVESPYFMGNDDPRKYFMSGYTGFVPNTQPVIGNVFPITTNRGLRKFTDEQCRVRHNFCKPVVVSTKSRDYDPPDNQMRDCTREPIRTMDIPDIGKEFDPSLMVGCGPHALNQHDPNEDFTLNRARVSPAIMNQVPALGQDRLRRKMQMFKRKDPHPIYRVQEGLLPTYGGHVPNQQFRFGGTFGKETVNARSLNAMVVRKE</sequence>
<dbReference type="NCBIfam" id="NF004349">
    <property type="entry name" value="PRK05729.1"/>
    <property type="match status" value="1"/>
</dbReference>
<dbReference type="CDD" id="cd07962">
    <property type="entry name" value="Anticodon_Ia_Val"/>
    <property type="match status" value="1"/>
</dbReference>
<dbReference type="EMBL" id="VIIS01001862">
    <property type="protein sequence ID" value="KAF0291660.1"/>
    <property type="molecule type" value="Genomic_DNA"/>
</dbReference>
<dbReference type="Proteomes" id="UP000440578">
    <property type="component" value="Unassembled WGS sequence"/>
</dbReference>
<dbReference type="Gene3D" id="3.40.50.620">
    <property type="entry name" value="HUPs"/>
    <property type="match status" value="3"/>
</dbReference>
<dbReference type="NCBIfam" id="TIGR00422">
    <property type="entry name" value="valS"/>
    <property type="match status" value="1"/>
</dbReference>
<name>A0A6A4VEV4_AMPAM</name>
<dbReference type="FunFam" id="3.40.50.620:FF:000078">
    <property type="entry name" value="Valine--tRNA ligase, mitochondrial"/>
    <property type="match status" value="1"/>
</dbReference>
<dbReference type="PROSITE" id="PS00178">
    <property type="entry name" value="AA_TRNA_LIGASE_I"/>
    <property type="match status" value="1"/>
</dbReference>
<evidence type="ECO:0000256" key="5">
    <source>
        <dbReference type="ARBA" id="ARBA00022598"/>
    </source>
</evidence>
<dbReference type="Gene3D" id="3.90.740.10">
    <property type="entry name" value="Valyl/Leucyl/Isoleucyl-tRNA synthetase, editing domain"/>
    <property type="match status" value="1"/>
</dbReference>
<gene>
    <name evidence="18" type="primary">Vars_2</name>
    <name evidence="18" type="ORF">FJT64_010240</name>
</gene>
<dbReference type="EC" id="6.1.1.9" evidence="3"/>
<dbReference type="GO" id="GO:0002161">
    <property type="term" value="F:aminoacyl-tRNA deacylase activity"/>
    <property type="evidence" value="ECO:0007669"/>
    <property type="project" value="InterPro"/>
</dbReference>
<dbReference type="CDD" id="cd00817">
    <property type="entry name" value="ValRS_core"/>
    <property type="match status" value="1"/>
</dbReference>
<evidence type="ECO:0000259" key="15">
    <source>
        <dbReference type="Pfam" id="PF08241"/>
    </source>
</evidence>
<dbReference type="GO" id="GO:0005524">
    <property type="term" value="F:ATP binding"/>
    <property type="evidence" value="ECO:0007669"/>
    <property type="project" value="UniProtKB-KW"/>
</dbReference>
<evidence type="ECO:0000256" key="3">
    <source>
        <dbReference type="ARBA" id="ARBA00013169"/>
    </source>
</evidence>
<evidence type="ECO:0000259" key="14">
    <source>
        <dbReference type="Pfam" id="PF00133"/>
    </source>
</evidence>
<evidence type="ECO:0000256" key="4">
    <source>
        <dbReference type="ARBA" id="ARBA00022490"/>
    </source>
</evidence>
<evidence type="ECO:0000256" key="2">
    <source>
        <dbReference type="ARBA" id="ARBA00005594"/>
    </source>
</evidence>
<dbReference type="Gene3D" id="1.10.730.10">
    <property type="entry name" value="Isoleucyl-tRNA Synthetase, Domain 1"/>
    <property type="match status" value="1"/>
</dbReference>
<evidence type="ECO:0000256" key="9">
    <source>
        <dbReference type="ARBA" id="ARBA00023146"/>
    </source>
</evidence>
<dbReference type="GO" id="GO:0006438">
    <property type="term" value="P:valyl-tRNA aminoacylation"/>
    <property type="evidence" value="ECO:0007669"/>
    <property type="project" value="InterPro"/>
</dbReference>
<dbReference type="GO" id="GO:0008757">
    <property type="term" value="F:S-adenosylmethionine-dependent methyltransferase activity"/>
    <property type="evidence" value="ECO:0007669"/>
    <property type="project" value="InterPro"/>
</dbReference>
<evidence type="ECO:0000313" key="19">
    <source>
        <dbReference type="Proteomes" id="UP000440578"/>
    </source>
</evidence>
<accession>A0A6A4VEV4</accession>
<dbReference type="Pfam" id="PF00133">
    <property type="entry name" value="tRNA-synt_1"/>
    <property type="match status" value="2"/>
</dbReference>
<comment type="similarity">
    <text evidence="13">Belongs to the CIMIP2 family.</text>
</comment>
<feature type="domain" description="Aminoacyl-tRNA synthetase class Ia" evidence="14">
    <location>
        <begin position="443"/>
        <end position="998"/>
    </location>
</feature>
<dbReference type="GO" id="GO:0005829">
    <property type="term" value="C:cytosol"/>
    <property type="evidence" value="ECO:0007669"/>
    <property type="project" value="TreeGrafter"/>
</dbReference>
<dbReference type="Pfam" id="PF08264">
    <property type="entry name" value="Anticodon_1"/>
    <property type="match status" value="1"/>
</dbReference>
<dbReference type="Pfam" id="PF10629">
    <property type="entry name" value="CMI2B-like"/>
    <property type="match status" value="1"/>
</dbReference>
<dbReference type="SUPFAM" id="SSF50677">
    <property type="entry name" value="ValRS/IleRS/LeuRS editing domain"/>
    <property type="match status" value="1"/>
</dbReference>
<dbReference type="Gene3D" id="3.40.50.150">
    <property type="entry name" value="Vaccinia Virus protein VP39"/>
    <property type="match status" value="1"/>
</dbReference>
<feature type="domain" description="Methionyl/Valyl/Leucyl/Isoleucyl-tRNA synthetase anticodon-binding" evidence="16">
    <location>
        <begin position="1053"/>
        <end position="1202"/>
    </location>
</feature>
<keyword evidence="7" id="KW-0067">ATP-binding</keyword>
<keyword evidence="6" id="KW-0547">Nucleotide-binding</keyword>
<keyword evidence="5 18" id="KW-0436">Ligase</keyword>
<dbReference type="OrthoDB" id="2019884at2759"/>
<dbReference type="SUPFAM" id="SSF53335">
    <property type="entry name" value="S-adenosyl-L-methionine-dependent methyltransferases"/>
    <property type="match status" value="1"/>
</dbReference>
<comment type="subcellular location">
    <subcellularLocation>
        <location evidence="1">Cytoplasm</location>
        <location evidence="1">Cytoskeleton</location>
        <location evidence="1">Cilium axoneme</location>
    </subcellularLocation>
</comment>
<dbReference type="GO" id="GO:0004832">
    <property type="term" value="F:valine-tRNA ligase activity"/>
    <property type="evidence" value="ECO:0007669"/>
    <property type="project" value="UniProtKB-EC"/>
</dbReference>
<evidence type="ECO:0000256" key="11">
    <source>
        <dbReference type="ARBA" id="ARBA00023273"/>
    </source>
</evidence>
<evidence type="ECO:0000256" key="12">
    <source>
        <dbReference type="ARBA" id="ARBA00029936"/>
    </source>
</evidence>
<dbReference type="EMBL" id="VIIS01001862">
    <property type="protein sequence ID" value="KAF0291661.1"/>
    <property type="molecule type" value="Genomic_DNA"/>
</dbReference>
<dbReference type="InterPro" id="IPR013216">
    <property type="entry name" value="Methyltransf_11"/>
</dbReference>
<dbReference type="PANTHER" id="PTHR11946:SF109">
    <property type="entry name" value="VALINE--TRNA LIGASE"/>
    <property type="match status" value="1"/>
</dbReference>
<dbReference type="InterPro" id="IPR009080">
    <property type="entry name" value="tRNAsynth_Ia_anticodon-bd"/>
</dbReference>
<dbReference type="InterPro" id="IPR018902">
    <property type="entry name" value="CMI2A-C-like_dom"/>
</dbReference>
<evidence type="ECO:0000256" key="13">
    <source>
        <dbReference type="ARBA" id="ARBA00035661"/>
    </source>
</evidence>
<keyword evidence="9" id="KW-0030">Aminoacyl-tRNA synthetase</keyword>
<evidence type="ECO:0000256" key="1">
    <source>
        <dbReference type="ARBA" id="ARBA00004430"/>
    </source>
</evidence>
<dbReference type="InterPro" id="IPR002300">
    <property type="entry name" value="aa-tRNA-synth_Ia"/>
</dbReference>
<feature type="domain" description="Ciliary microtubule inner protein 2A-C-like" evidence="17">
    <location>
        <begin position="1585"/>
        <end position="1609"/>
    </location>
</feature>
<dbReference type="InterPro" id="IPR029063">
    <property type="entry name" value="SAM-dependent_MTases_sf"/>
</dbReference>
<feature type="domain" description="Methyltransferase type 11" evidence="15">
    <location>
        <begin position="204"/>
        <end position="297"/>
    </location>
</feature>
<dbReference type="InterPro" id="IPR033705">
    <property type="entry name" value="Anticodon_Ia_Val"/>
</dbReference>
<keyword evidence="19" id="KW-1185">Reference proteome</keyword>
<dbReference type="Pfam" id="PF08241">
    <property type="entry name" value="Methyltransf_11"/>
    <property type="match status" value="1"/>
</dbReference>
<reference evidence="18 19" key="1">
    <citation type="submission" date="2019-07" db="EMBL/GenBank/DDBJ databases">
        <title>Draft genome assembly of a fouling barnacle, Amphibalanus amphitrite (Darwin, 1854): The first reference genome for Thecostraca.</title>
        <authorList>
            <person name="Kim W."/>
        </authorList>
    </citation>
    <scope>NUCLEOTIDE SEQUENCE [LARGE SCALE GENOMIC DNA]</scope>
    <source>
        <strain evidence="18">SNU_AA5</strain>
        <tissue evidence="18">Soma without cirri and trophi</tissue>
    </source>
</reference>
<dbReference type="InterPro" id="IPR009008">
    <property type="entry name" value="Val/Leu/Ile-tRNA-synth_edit"/>
</dbReference>
<organism evidence="18 19">
    <name type="scientific">Amphibalanus amphitrite</name>
    <name type="common">Striped barnacle</name>
    <name type="synonym">Balanus amphitrite</name>
    <dbReference type="NCBI Taxonomy" id="1232801"/>
    <lineage>
        <taxon>Eukaryota</taxon>
        <taxon>Metazoa</taxon>
        <taxon>Ecdysozoa</taxon>
        <taxon>Arthropoda</taxon>
        <taxon>Crustacea</taxon>
        <taxon>Multicrustacea</taxon>
        <taxon>Cirripedia</taxon>
        <taxon>Thoracica</taxon>
        <taxon>Thoracicalcarea</taxon>
        <taxon>Balanomorpha</taxon>
        <taxon>Balanoidea</taxon>
        <taxon>Balanidae</taxon>
        <taxon>Amphibalaninae</taxon>
        <taxon>Amphibalanus</taxon>
    </lineage>
</organism>
<keyword evidence="10" id="KW-0206">Cytoskeleton</keyword>
<dbReference type="PANTHER" id="PTHR11946">
    <property type="entry name" value="VALYL-TRNA SYNTHETASES"/>
    <property type="match status" value="1"/>
</dbReference>
<evidence type="ECO:0000313" key="18">
    <source>
        <dbReference type="EMBL" id="KAF0291659.1"/>
    </source>
</evidence>
<dbReference type="InterPro" id="IPR002303">
    <property type="entry name" value="Valyl-tRNA_ligase"/>
</dbReference>
<dbReference type="InterPro" id="IPR013155">
    <property type="entry name" value="M/V/L/I-tRNA-synth_anticd-bd"/>
</dbReference>
<evidence type="ECO:0000259" key="16">
    <source>
        <dbReference type="Pfam" id="PF08264"/>
    </source>
</evidence>
<evidence type="ECO:0000256" key="8">
    <source>
        <dbReference type="ARBA" id="ARBA00022917"/>
    </source>
</evidence>
<feature type="domain" description="Aminoacyl-tRNA synthetase class Ia" evidence="14">
    <location>
        <begin position="76"/>
        <end position="108"/>
    </location>
</feature>
<dbReference type="SUPFAM" id="SSF47323">
    <property type="entry name" value="Anticodon-binding domain of a subclass of class I aminoacyl-tRNA synthetases"/>
    <property type="match status" value="1"/>
</dbReference>
<keyword evidence="4" id="KW-0963">Cytoplasm</keyword>
<keyword evidence="11" id="KW-0966">Cell projection</keyword>
<dbReference type="EMBL" id="VIIS01001862">
    <property type="protein sequence ID" value="KAF0291659.1"/>
    <property type="molecule type" value="Genomic_DNA"/>
</dbReference>
<dbReference type="CDD" id="cd02440">
    <property type="entry name" value="AdoMet_MTases"/>
    <property type="match status" value="1"/>
</dbReference>